<evidence type="ECO:0000313" key="4">
    <source>
        <dbReference type="Proteomes" id="UP000730481"/>
    </source>
</evidence>
<comment type="caution">
    <text evidence="3">The sequence shown here is derived from an EMBL/GenBank/DDBJ whole genome shotgun (WGS) entry which is preliminary data.</text>
</comment>
<accession>A0A9P5E3G9</accession>
<gene>
    <name evidence="3" type="ORF">FBEOM_2295</name>
</gene>
<dbReference type="Gene3D" id="3.40.50.720">
    <property type="entry name" value="NAD(P)-binding Rossmann-like Domain"/>
    <property type="match status" value="1"/>
</dbReference>
<dbReference type="Pfam" id="PF00106">
    <property type="entry name" value="adh_short"/>
    <property type="match status" value="1"/>
</dbReference>
<dbReference type="PRINTS" id="PR00081">
    <property type="entry name" value="GDHRDH"/>
</dbReference>
<dbReference type="InterPro" id="IPR002347">
    <property type="entry name" value="SDR_fam"/>
</dbReference>
<keyword evidence="4" id="KW-1185">Reference proteome</keyword>
<evidence type="ECO:0000313" key="3">
    <source>
        <dbReference type="EMBL" id="KAF4343708.1"/>
    </source>
</evidence>
<dbReference type="GO" id="GO:0016491">
    <property type="term" value="F:oxidoreductase activity"/>
    <property type="evidence" value="ECO:0007669"/>
    <property type="project" value="UniProtKB-KW"/>
</dbReference>
<dbReference type="EMBL" id="PVQB02000082">
    <property type="protein sequence ID" value="KAF4343708.1"/>
    <property type="molecule type" value="Genomic_DNA"/>
</dbReference>
<sequence>MSVSMEEKAKWASTIITGRNSGLGLECGRQFLSLGLTQLILAVRSQQKGDIAAKELKTEFPEADIQVWILDMESSPSVREFMARCNTLERLDVAILNAGCAKQTFQRAKGNGKEMTLQVNYLNTMLLAILLIPILKAKSSSAPGRLTLVTSDMALWVKVKDTEGSILDSIDKPENFDGANRYSTTKLFLIMFTSKLAELVSADDIINIVNPCVVRGTRLMREAKGSSKMIFNISCFLLGRNIVDGTRQFLHSALVLGKESHGSYGDWEIRPYPVIMYTESGQKIREKLWSETLEDLRIRDIATTLGRANKHF</sequence>
<keyword evidence="2" id="KW-0560">Oxidoreductase</keyword>
<protein>
    <submittedName>
        <fullName evidence="3">Short-chain dehydrogenase reductase family</fullName>
    </submittedName>
</protein>
<dbReference type="Proteomes" id="UP000730481">
    <property type="component" value="Unassembled WGS sequence"/>
</dbReference>
<reference evidence="3" key="1">
    <citation type="journal article" date="2017" name="Mycologia">
        <title>Fusarium algeriense, sp. nov., a novel toxigenic crown rot pathogen of durum wheat from Algeria is nested in the Fusarium burgessii species complex.</title>
        <authorList>
            <person name="Laraba I."/>
            <person name="Keddad A."/>
            <person name="Boureghda H."/>
            <person name="Abdallah N."/>
            <person name="Vaughan M.M."/>
            <person name="Proctor R.H."/>
            <person name="Busman M."/>
            <person name="O'Donnell K."/>
        </authorList>
    </citation>
    <scope>NUCLEOTIDE SEQUENCE</scope>
    <source>
        <strain evidence="3">NRRL 25174</strain>
    </source>
</reference>
<dbReference type="AlphaFoldDB" id="A0A9P5E3G9"/>
<dbReference type="PANTHER" id="PTHR43157:SF35">
    <property type="entry name" value="DEHYDROGENASE_REDUCTASE FAMILY PROTEIN, PUTATIVE-RELATED"/>
    <property type="match status" value="1"/>
</dbReference>
<dbReference type="InterPro" id="IPR020904">
    <property type="entry name" value="Sc_DH/Rdtase_CS"/>
</dbReference>
<evidence type="ECO:0000256" key="1">
    <source>
        <dbReference type="ARBA" id="ARBA00022857"/>
    </source>
</evidence>
<dbReference type="PROSITE" id="PS00061">
    <property type="entry name" value="ADH_SHORT"/>
    <property type="match status" value="1"/>
</dbReference>
<evidence type="ECO:0000256" key="2">
    <source>
        <dbReference type="ARBA" id="ARBA00023002"/>
    </source>
</evidence>
<proteinExistence type="predicted"/>
<dbReference type="OrthoDB" id="542013at2759"/>
<keyword evidence="1" id="KW-0521">NADP</keyword>
<organism evidence="3 4">
    <name type="scientific">Fusarium beomiforme</name>
    <dbReference type="NCBI Taxonomy" id="44412"/>
    <lineage>
        <taxon>Eukaryota</taxon>
        <taxon>Fungi</taxon>
        <taxon>Dikarya</taxon>
        <taxon>Ascomycota</taxon>
        <taxon>Pezizomycotina</taxon>
        <taxon>Sordariomycetes</taxon>
        <taxon>Hypocreomycetidae</taxon>
        <taxon>Hypocreales</taxon>
        <taxon>Nectriaceae</taxon>
        <taxon>Fusarium</taxon>
        <taxon>Fusarium burgessii species complex</taxon>
    </lineage>
</organism>
<reference evidence="3" key="2">
    <citation type="submission" date="2020-02" db="EMBL/GenBank/DDBJ databases">
        <title>Identification and distribution of gene clusters putatively required for synthesis of sphingolipid metabolism inhibitors in phylogenetically diverse species of the filamentous fungus Fusarium.</title>
        <authorList>
            <person name="Kim H.-S."/>
            <person name="Busman M."/>
            <person name="Brown D.W."/>
            <person name="Divon H."/>
            <person name="Uhlig S."/>
            <person name="Proctor R.H."/>
        </authorList>
    </citation>
    <scope>NUCLEOTIDE SEQUENCE</scope>
    <source>
        <strain evidence="3">NRRL 25174</strain>
    </source>
</reference>
<dbReference type="SUPFAM" id="SSF51735">
    <property type="entry name" value="NAD(P)-binding Rossmann-fold domains"/>
    <property type="match status" value="1"/>
</dbReference>
<dbReference type="PANTHER" id="PTHR43157">
    <property type="entry name" value="PHOSPHATIDYLINOSITOL-GLYCAN BIOSYNTHESIS CLASS F PROTEIN-RELATED"/>
    <property type="match status" value="1"/>
</dbReference>
<name>A0A9P5E3G9_9HYPO</name>
<dbReference type="InterPro" id="IPR036291">
    <property type="entry name" value="NAD(P)-bd_dom_sf"/>
</dbReference>